<dbReference type="Proteomes" id="UP000885826">
    <property type="component" value="Unassembled WGS sequence"/>
</dbReference>
<accession>A0A9C9EN22</accession>
<evidence type="ECO:0000256" key="7">
    <source>
        <dbReference type="SAM" id="Phobius"/>
    </source>
</evidence>
<feature type="transmembrane region" description="Helical" evidence="7">
    <location>
        <begin position="75"/>
        <end position="94"/>
    </location>
</feature>
<keyword evidence="5 7" id="KW-1133">Transmembrane helix</keyword>
<dbReference type="InterPro" id="IPR017475">
    <property type="entry name" value="EPS_sugar_tfrase"/>
</dbReference>
<sequence length="442" mass="52818">MHKLILYLIDLITICAAYIFAMLLRFHGLVDTAHNQWMTLFFLLIMIPIVFYFYDLYNHLLYTQRPRIFFKFMKAWLVTLLLYVVVGFLTKYYFLIESRIFITFFYIFALILFFFIRIICAKKILEYYFKYTGRILCCKYIGAPELFKPLERFFKNNGVTGLKLVCREETDTEHNTQQEIFLYSEAETFERLYNEIKENTRHGMVVHVASLLFKELDLKWEWCSFNGAPVYTFHQKENQFWRERIKRCIDFFGALFCLFILAPFFLLISIAIKLDSRGPVIYKQKRCGKGGKTFTFYKFRSMYEHEKPETVLEAEFNHYRNSRVSKMEILDSEYITPIGKILRKTSIDEWPQFINILKGEMSLIGPRPHRPHEVKYYKEWHRDRLSVNQGLTGLWQIYGRGEIPSDRSIFLDLIYVINRSLSLDIKLLFQTIPAVVLGKGAY</sequence>
<dbReference type="NCBIfam" id="TIGR03025">
    <property type="entry name" value="EPS_sugtrans"/>
    <property type="match status" value="1"/>
</dbReference>
<name>A0A9C9EN22_UNCW3</name>
<keyword evidence="4 7" id="KW-0812">Transmembrane</keyword>
<feature type="transmembrane region" description="Helical" evidence="7">
    <location>
        <begin position="100"/>
        <end position="120"/>
    </location>
</feature>
<comment type="subcellular location">
    <subcellularLocation>
        <location evidence="1">Membrane</location>
        <topology evidence="1">Multi-pass membrane protein</topology>
    </subcellularLocation>
</comment>
<feature type="transmembrane region" description="Helical" evidence="7">
    <location>
        <begin position="36"/>
        <end position="54"/>
    </location>
</feature>
<reference evidence="9" key="1">
    <citation type="journal article" date="2020" name="mSystems">
        <title>Genome- and Community-Level Interaction Insights into Carbon Utilization and Element Cycling Functions of Hydrothermarchaeota in Hydrothermal Sediment.</title>
        <authorList>
            <person name="Zhou Z."/>
            <person name="Liu Y."/>
            <person name="Xu W."/>
            <person name="Pan J."/>
            <person name="Luo Z.H."/>
            <person name="Li M."/>
        </authorList>
    </citation>
    <scope>NUCLEOTIDE SEQUENCE</scope>
    <source>
        <strain evidence="9">HyVt-388</strain>
    </source>
</reference>
<proteinExistence type="inferred from homology"/>
<feature type="transmembrane region" description="Helical" evidence="7">
    <location>
        <begin position="251"/>
        <end position="272"/>
    </location>
</feature>
<comment type="similarity">
    <text evidence="2">Belongs to the bacterial sugar transferase family.</text>
</comment>
<dbReference type="EMBL" id="DRIG01000072">
    <property type="protein sequence ID" value="HEC78827.1"/>
    <property type="molecule type" value="Genomic_DNA"/>
</dbReference>
<dbReference type="GO" id="GO:0016020">
    <property type="term" value="C:membrane"/>
    <property type="evidence" value="ECO:0007669"/>
    <property type="project" value="UniProtKB-SubCell"/>
</dbReference>
<comment type="caution">
    <text evidence="9">The sequence shown here is derived from an EMBL/GenBank/DDBJ whole genome shotgun (WGS) entry which is preliminary data.</text>
</comment>
<dbReference type="Pfam" id="PF02397">
    <property type="entry name" value="Bac_transf"/>
    <property type="match status" value="1"/>
</dbReference>
<evidence type="ECO:0000259" key="8">
    <source>
        <dbReference type="Pfam" id="PF02397"/>
    </source>
</evidence>
<evidence type="ECO:0000256" key="5">
    <source>
        <dbReference type="ARBA" id="ARBA00022989"/>
    </source>
</evidence>
<dbReference type="PANTHER" id="PTHR30576">
    <property type="entry name" value="COLANIC BIOSYNTHESIS UDP-GLUCOSE LIPID CARRIER TRANSFERASE"/>
    <property type="match status" value="1"/>
</dbReference>
<feature type="transmembrane region" description="Helical" evidence="7">
    <location>
        <begin position="5"/>
        <end position="24"/>
    </location>
</feature>
<dbReference type="AlphaFoldDB" id="A0A9C9EN22"/>
<keyword evidence="3" id="KW-0808">Transferase</keyword>
<organism evidence="9 10">
    <name type="scientific">candidate division WOR-3 bacterium</name>
    <dbReference type="NCBI Taxonomy" id="2052148"/>
    <lineage>
        <taxon>Bacteria</taxon>
        <taxon>Bacteria division WOR-3</taxon>
    </lineage>
</organism>
<evidence type="ECO:0000256" key="3">
    <source>
        <dbReference type="ARBA" id="ARBA00022679"/>
    </source>
</evidence>
<keyword evidence="6 7" id="KW-0472">Membrane</keyword>
<feature type="domain" description="Bacterial sugar transferase" evidence="8">
    <location>
        <begin position="246"/>
        <end position="436"/>
    </location>
</feature>
<evidence type="ECO:0000256" key="1">
    <source>
        <dbReference type="ARBA" id="ARBA00004141"/>
    </source>
</evidence>
<dbReference type="GO" id="GO:0016780">
    <property type="term" value="F:phosphotransferase activity, for other substituted phosphate groups"/>
    <property type="evidence" value="ECO:0007669"/>
    <property type="project" value="TreeGrafter"/>
</dbReference>
<gene>
    <name evidence="9" type="ORF">ENI34_06755</name>
</gene>
<evidence type="ECO:0000256" key="2">
    <source>
        <dbReference type="ARBA" id="ARBA00006464"/>
    </source>
</evidence>
<dbReference type="PANTHER" id="PTHR30576:SF10">
    <property type="entry name" value="SLL5057 PROTEIN"/>
    <property type="match status" value="1"/>
</dbReference>
<dbReference type="InterPro" id="IPR003362">
    <property type="entry name" value="Bact_transf"/>
</dbReference>
<evidence type="ECO:0000313" key="10">
    <source>
        <dbReference type="Proteomes" id="UP000885826"/>
    </source>
</evidence>
<protein>
    <submittedName>
        <fullName evidence="9">Exopolysaccharide biosynthesis polyprenyl glycosylphosphotransferase</fullName>
    </submittedName>
</protein>
<evidence type="ECO:0000313" key="9">
    <source>
        <dbReference type="EMBL" id="HEC78827.1"/>
    </source>
</evidence>
<evidence type="ECO:0000256" key="6">
    <source>
        <dbReference type="ARBA" id="ARBA00023136"/>
    </source>
</evidence>
<evidence type="ECO:0000256" key="4">
    <source>
        <dbReference type="ARBA" id="ARBA00022692"/>
    </source>
</evidence>